<dbReference type="InterPro" id="IPR026350">
    <property type="entry name" value="GxxExxY"/>
</dbReference>
<gene>
    <name evidence="1" type="ORF">OCL97_06890</name>
</gene>
<dbReference type="NCBIfam" id="TIGR04256">
    <property type="entry name" value="GxxExxY"/>
    <property type="match status" value="1"/>
</dbReference>
<evidence type="ECO:0000313" key="2">
    <source>
        <dbReference type="Proteomes" id="UP001598130"/>
    </source>
</evidence>
<dbReference type="Pfam" id="PF13366">
    <property type="entry name" value="PDDEXK_3"/>
    <property type="match status" value="1"/>
</dbReference>
<sequence>MLYPDEVFRIQGAIFEVNRELGAGFLEAVYQEALSIEFEARGIPFAASRPLSLTYKGQALRQTYVPDFVCFNTIIVEIKALREFAPEHRAQVLNYLKASGMRLGLLVNFGAMPKARIERLAL</sequence>
<dbReference type="Proteomes" id="UP001598130">
    <property type="component" value="Unassembled WGS sequence"/>
</dbReference>
<evidence type="ECO:0000313" key="1">
    <source>
        <dbReference type="EMBL" id="MFD3263696.1"/>
    </source>
</evidence>
<protein>
    <submittedName>
        <fullName evidence="1">GxxExxY protein</fullName>
    </submittedName>
</protein>
<dbReference type="EMBL" id="JAOTJD010000009">
    <property type="protein sequence ID" value="MFD3263696.1"/>
    <property type="molecule type" value="Genomic_DNA"/>
</dbReference>
<organism evidence="1 2">
    <name type="scientific">Phenylobacterium ferrooxidans</name>
    <dbReference type="NCBI Taxonomy" id="2982689"/>
    <lineage>
        <taxon>Bacteria</taxon>
        <taxon>Pseudomonadati</taxon>
        <taxon>Pseudomonadota</taxon>
        <taxon>Alphaproteobacteria</taxon>
        <taxon>Caulobacterales</taxon>
        <taxon>Caulobacteraceae</taxon>
        <taxon>Phenylobacterium</taxon>
    </lineage>
</organism>
<comment type="caution">
    <text evidence="1">The sequence shown here is derived from an EMBL/GenBank/DDBJ whole genome shotgun (WGS) entry which is preliminary data.</text>
</comment>
<reference evidence="1 2" key="1">
    <citation type="submission" date="2022-09" db="EMBL/GenBank/DDBJ databases">
        <title>New species of Phenylobacterium.</title>
        <authorList>
            <person name="Mieszkin S."/>
        </authorList>
    </citation>
    <scope>NUCLEOTIDE SEQUENCE [LARGE SCALE GENOMIC DNA]</scope>
    <source>
        <strain evidence="1 2">HK31-G</strain>
    </source>
</reference>
<accession>A0ABW6CNJ5</accession>
<proteinExistence type="predicted"/>
<dbReference type="RefSeq" id="WP_377368807.1">
    <property type="nucleotide sequence ID" value="NZ_JAOTJD010000009.1"/>
</dbReference>
<name>A0ABW6CNJ5_9CAUL</name>
<keyword evidence="2" id="KW-1185">Reference proteome</keyword>